<dbReference type="Pfam" id="PF06742">
    <property type="entry name" value="DUF1214"/>
    <property type="match status" value="1"/>
</dbReference>
<dbReference type="Gene3D" id="2.60.40.1610">
    <property type="entry name" value="Domain of unknown function DUF1254"/>
    <property type="match status" value="1"/>
</dbReference>
<feature type="domain" description="DUF1254" evidence="3">
    <location>
        <begin position="57"/>
        <end position="112"/>
    </location>
</feature>
<dbReference type="Gene3D" id="2.60.120.600">
    <property type="entry name" value="Domain of unknown function DUF1214, C-terminal domain"/>
    <property type="match status" value="1"/>
</dbReference>
<evidence type="ECO:0000259" key="3">
    <source>
        <dbReference type="Pfam" id="PF06863"/>
    </source>
</evidence>
<evidence type="ECO:0000313" key="4">
    <source>
        <dbReference type="EMBL" id="TFY91926.1"/>
    </source>
</evidence>
<dbReference type="PANTHER" id="PTHR36509:SF2">
    <property type="entry name" value="BLL3101 PROTEIN"/>
    <property type="match status" value="1"/>
</dbReference>
<dbReference type="InterPro" id="IPR010621">
    <property type="entry name" value="DUF1214"/>
</dbReference>
<organism evidence="4 5">
    <name type="scientific">Pseudomonas nabeulensis</name>
    <dbReference type="NCBI Taxonomy" id="2293833"/>
    <lineage>
        <taxon>Bacteria</taxon>
        <taxon>Pseudomonadati</taxon>
        <taxon>Pseudomonadota</taxon>
        <taxon>Gammaproteobacteria</taxon>
        <taxon>Pseudomonadales</taxon>
        <taxon>Pseudomonadaceae</taxon>
        <taxon>Pseudomonas</taxon>
    </lineage>
</organism>
<sequence length="344" mass="36926">MSHLSTACVLTLALATLGSANAQSSSEAAIPVGVDNFARAESDLYLGKMVATGSLGRFVHSREAVPIDAQNVVRMNRDTLYSSAVFDLDAGPVTVTLPEAGGRFMSMQVVDEDHYVPLVSYGAGRRTLTKEAIGTRYVFVAVRTFFDPSDRKDLEKVHGLQDAIMVSQAKVGEFVVPKWDQASQAKVRSALEILGSTIPNYNQSFGPKGAVNPVHHLVGTATGWGGNPAKDAIYLGGVTPANDGKTVYRLKVGDVPVNGFWSVSVYNADGYFQQNPYDAYSLNNLTARKSTDGSIVIQFGGCDGKIANCLPTPPGWNYTVRLYQPSDAILNGTWRFPTPQPAAL</sequence>
<reference evidence="4 5" key="1">
    <citation type="journal article" date="2019" name="Syst. Appl. Microbiol.">
        <title>New species of pathogenic Pseudomonas isolated from citrus in Tunisia: Proposal of Pseudomonas kairouanensis sp. nov. and Pseudomonas nabeulensis sp. nov.</title>
        <authorList>
            <person name="Oueslati M."/>
            <person name="Mulet M."/>
            <person name="Gomila M."/>
            <person name="Berge O."/>
            <person name="Hajlaoui M.R."/>
            <person name="Lalucat J."/>
            <person name="Sadfi-Zouaoui N."/>
            <person name="Garcia-Valdes E."/>
        </authorList>
    </citation>
    <scope>NUCLEOTIDE SEQUENCE [LARGE SCALE GENOMIC DNA]</scope>
    <source>
        <strain evidence="4 5">E10B</strain>
    </source>
</reference>
<feature type="chain" id="PRO_5021244988" evidence="1">
    <location>
        <begin position="23"/>
        <end position="344"/>
    </location>
</feature>
<evidence type="ECO:0000313" key="5">
    <source>
        <dbReference type="Proteomes" id="UP000297734"/>
    </source>
</evidence>
<dbReference type="InterPro" id="IPR037049">
    <property type="entry name" value="DUF1214_C_sf"/>
</dbReference>
<dbReference type="Proteomes" id="UP000297734">
    <property type="component" value="Unassembled WGS sequence"/>
</dbReference>
<dbReference type="OrthoDB" id="547269at2"/>
<name>A0A4Z0AYS2_9PSED</name>
<dbReference type="InterPro" id="IPR010679">
    <property type="entry name" value="DUF1254"/>
</dbReference>
<keyword evidence="5" id="KW-1185">Reference proteome</keyword>
<protein>
    <submittedName>
        <fullName evidence="4">DUF1254 domain-containing protein</fullName>
    </submittedName>
</protein>
<evidence type="ECO:0000259" key="2">
    <source>
        <dbReference type="Pfam" id="PF06742"/>
    </source>
</evidence>
<dbReference type="EMBL" id="QUZT01000033">
    <property type="protein sequence ID" value="TFY91926.1"/>
    <property type="molecule type" value="Genomic_DNA"/>
</dbReference>
<gene>
    <name evidence="4" type="ORF">DYL61_17910</name>
</gene>
<feature type="domain" description="DUF1214" evidence="2">
    <location>
        <begin position="243"/>
        <end position="326"/>
    </location>
</feature>
<dbReference type="RefSeq" id="WP_135309428.1">
    <property type="nucleotide sequence ID" value="NZ_QUZT01000033.1"/>
</dbReference>
<dbReference type="InterPro" id="IPR037050">
    <property type="entry name" value="DUF1254_sf"/>
</dbReference>
<dbReference type="Pfam" id="PF06863">
    <property type="entry name" value="DUF1254"/>
    <property type="match status" value="1"/>
</dbReference>
<dbReference type="SUPFAM" id="SSF160935">
    <property type="entry name" value="VPA0735-like"/>
    <property type="match status" value="1"/>
</dbReference>
<dbReference type="AlphaFoldDB" id="A0A4Z0AYS2"/>
<keyword evidence="1" id="KW-0732">Signal</keyword>
<feature type="signal peptide" evidence="1">
    <location>
        <begin position="1"/>
        <end position="22"/>
    </location>
</feature>
<accession>A0A4Z0AYS2</accession>
<evidence type="ECO:0000256" key="1">
    <source>
        <dbReference type="SAM" id="SignalP"/>
    </source>
</evidence>
<dbReference type="PANTHER" id="PTHR36509">
    <property type="entry name" value="BLL3101 PROTEIN"/>
    <property type="match status" value="1"/>
</dbReference>
<comment type="caution">
    <text evidence="4">The sequence shown here is derived from an EMBL/GenBank/DDBJ whole genome shotgun (WGS) entry which is preliminary data.</text>
</comment>
<proteinExistence type="predicted"/>